<dbReference type="AlphaFoldDB" id="A0A1M7MSP7"/>
<dbReference type="SUPFAM" id="SSF53756">
    <property type="entry name" value="UDP-Glycosyltransferase/glycogen phosphorylase"/>
    <property type="match status" value="1"/>
</dbReference>
<keyword evidence="2" id="KW-0808">Transferase</keyword>
<name>A0A1M7MSP7_9FLAO</name>
<gene>
    <name evidence="2" type="ORF">SAMN05216269_10932</name>
</gene>
<dbReference type="InterPro" id="IPR001296">
    <property type="entry name" value="Glyco_trans_1"/>
</dbReference>
<dbReference type="Proteomes" id="UP000184092">
    <property type="component" value="Unassembled WGS sequence"/>
</dbReference>
<dbReference type="EMBL" id="FRCL01000009">
    <property type="protein sequence ID" value="SHM94040.1"/>
    <property type="molecule type" value="Genomic_DNA"/>
</dbReference>
<proteinExistence type="predicted"/>
<dbReference type="Gene3D" id="3.40.50.2000">
    <property type="entry name" value="Glycogen Phosphorylase B"/>
    <property type="match status" value="2"/>
</dbReference>
<dbReference type="CDD" id="cd03794">
    <property type="entry name" value="GT4_WbuB-like"/>
    <property type="match status" value="1"/>
</dbReference>
<dbReference type="PANTHER" id="PTHR45947">
    <property type="entry name" value="SULFOQUINOVOSYL TRANSFERASE SQD2"/>
    <property type="match status" value="1"/>
</dbReference>
<evidence type="ECO:0000313" key="2">
    <source>
        <dbReference type="EMBL" id="SHM94040.1"/>
    </source>
</evidence>
<dbReference type="RefSeq" id="WP_073209596.1">
    <property type="nucleotide sequence ID" value="NZ_FRCL01000009.1"/>
</dbReference>
<dbReference type="PANTHER" id="PTHR45947:SF3">
    <property type="entry name" value="SULFOQUINOVOSYL TRANSFERASE SQD2"/>
    <property type="match status" value="1"/>
</dbReference>
<dbReference type="GO" id="GO:0016757">
    <property type="term" value="F:glycosyltransferase activity"/>
    <property type="evidence" value="ECO:0007669"/>
    <property type="project" value="InterPro"/>
</dbReference>
<protein>
    <submittedName>
        <fullName evidence="2">Glycosyltransferase involved in cell wall bisynthesis</fullName>
    </submittedName>
</protein>
<reference evidence="3" key="1">
    <citation type="submission" date="2016-11" db="EMBL/GenBank/DDBJ databases">
        <authorList>
            <person name="Varghese N."/>
            <person name="Submissions S."/>
        </authorList>
    </citation>
    <scope>NUCLEOTIDE SEQUENCE [LARGE SCALE GENOMIC DNA]</scope>
    <source>
        <strain evidence="3">CGMCC 1.2749</strain>
    </source>
</reference>
<dbReference type="Pfam" id="PF00534">
    <property type="entry name" value="Glycos_transf_1"/>
    <property type="match status" value="1"/>
</dbReference>
<evidence type="ECO:0000313" key="3">
    <source>
        <dbReference type="Proteomes" id="UP000184092"/>
    </source>
</evidence>
<evidence type="ECO:0000259" key="1">
    <source>
        <dbReference type="Pfam" id="PF00534"/>
    </source>
</evidence>
<dbReference type="OrthoDB" id="9811902at2"/>
<feature type="domain" description="Glycosyl transferase family 1" evidence="1">
    <location>
        <begin position="210"/>
        <end position="378"/>
    </location>
</feature>
<dbReference type="STRING" id="178356.SAMN05216269_10932"/>
<keyword evidence="3" id="KW-1185">Reference proteome</keyword>
<dbReference type="InterPro" id="IPR050194">
    <property type="entry name" value="Glycosyltransferase_grp1"/>
</dbReference>
<sequence length="402" mass="46325">MNILFLTLVKIKTLEERGIYTDLLRKFKQEGHRVFVVSPSERRDKKKTHLVNKDGVCILNVFTFNLQKTNVLEKGIGTLAIEYQYLNAIKKHFSTTKFDLILYSTPPITFSKVIDFVKKRDNAYSYLLLKDIFPQNAVDMKMFKNGGVLHKFFLKKELELYDLSDTIGCMSEANKKYILTHNPSVNKKKVEVNPNSIEPIHTNQTVEENREIKKKYGLPLDKTIFVYGGNLGKPQGLDFLLETIESNRNQDVFFLVVGSGTEYNRIEKWFVEKQLKNALLMSGLPKLDYDLLLNSCDVGMIFLDKNFTIPNFPSRLLSYLEMGMPVIAATDSNTDLGDVLEKHKCGFRVLAGDILNMNKVIDEICCNEDRYIQMSEDALRLLNKEYKVDYSYSLIKNKINNV</sequence>
<accession>A0A1M7MSP7</accession>
<organism evidence="2 3">
    <name type="scientific">Flavobacterium xinjiangense</name>
    <dbReference type="NCBI Taxonomy" id="178356"/>
    <lineage>
        <taxon>Bacteria</taxon>
        <taxon>Pseudomonadati</taxon>
        <taxon>Bacteroidota</taxon>
        <taxon>Flavobacteriia</taxon>
        <taxon>Flavobacteriales</taxon>
        <taxon>Flavobacteriaceae</taxon>
        <taxon>Flavobacterium</taxon>
    </lineage>
</organism>